<accession>A0ABN8YCX3</accession>
<protein>
    <submittedName>
        <fullName evidence="2">Uncharacterized protein</fullName>
    </submittedName>
</protein>
<feature type="compositionally biased region" description="Low complexity" evidence="1">
    <location>
        <begin position="206"/>
        <end position="216"/>
    </location>
</feature>
<feature type="compositionally biased region" description="Pro residues" evidence="1">
    <location>
        <begin position="62"/>
        <end position="71"/>
    </location>
</feature>
<gene>
    <name evidence="2" type="ORF">MRATA1EN1_LOCUS7847</name>
</gene>
<sequence length="216" mass="22616">MPRGAPTRLRGKRTEGGSSSETRREGPARPPQPESCPSRLRKVHGSTAGKTPPPEAEMLLSPPFPFLPPHPSSVFFPPEAEAPRGWEVGERRRGEKKDGKRQGNVALPSTHGLSHSLLPDGRSPGPNLDSPAGRGHFPARARSEATEGGAGRVPAARSPAGAAGGEAAVAGRPPLSASTQATCATSCRRGVPTAPNTNRRRRRRCAAPARLPLGAR</sequence>
<name>A0ABN8YCX3_RANTA</name>
<proteinExistence type="predicted"/>
<feature type="compositionally biased region" description="Polar residues" evidence="1">
    <location>
        <begin position="176"/>
        <end position="185"/>
    </location>
</feature>
<evidence type="ECO:0000313" key="3">
    <source>
        <dbReference type="Proteomes" id="UP001176941"/>
    </source>
</evidence>
<evidence type="ECO:0000256" key="1">
    <source>
        <dbReference type="SAM" id="MobiDB-lite"/>
    </source>
</evidence>
<dbReference type="EMBL" id="OX459954">
    <property type="protein sequence ID" value="CAI9158885.1"/>
    <property type="molecule type" value="Genomic_DNA"/>
</dbReference>
<dbReference type="Proteomes" id="UP001176941">
    <property type="component" value="Chromosome 18"/>
</dbReference>
<organism evidence="2 3">
    <name type="scientific">Rangifer tarandus platyrhynchus</name>
    <name type="common">Svalbard reindeer</name>
    <dbReference type="NCBI Taxonomy" id="3082113"/>
    <lineage>
        <taxon>Eukaryota</taxon>
        <taxon>Metazoa</taxon>
        <taxon>Chordata</taxon>
        <taxon>Craniata</taxon>
        <taxon>Vertebrata</taxon>
        <taxon>Euteleostomi</taxon>
        <taxon>Mammalia</taxon>
        <taxon>Eutheria</taxon>
        <taxon>Laurasiatheria</taxon>
        <taxon>Artiodactyla</taxon>
        <taxon>Ruminantia</taxon>
        <taxon>Pecora</taxon>
        <taxon>Cervidae</taxon>
        <taxon>Odocoileinae</taxon>
        <taxon>Rangifer</taxon>
    </lineage>
</organism>
<keyword evidence="3" id="KW-1185">Reference proteome</keyword>
<feature type="region of interest" description="Disordered" evidence="1">
    <location>
        <begin position="1"/>
        <end position="216"/>
    </location>
</feature>
<reference evidence="2" key="1">
    <citation type="submission" date="2023-04" db="EMBL/GenBank/DDBJ databases">
        <authorList>
            <consortium name="ELIXIR-Norway"/>
        </authorList>
    </citation>
    <scope>NUCLEOTIDE SEQUENCE [LARGE SCALE GENOMIC DNA]</scope>
</reference>
<feature type="compositionally biased region" description="Basic and acidic residues" evidence="1">
    <location>
        <begin position="81"/>
        <end position="101"/>
    </location>
</feature>
<feature type="compositionally biased region" description="Low complexity" evidence="1">
    <location>
        <begin position="152"/>
        <end position="174"/>
    </location>
</feature>
<evidence type="ECO:0000313" key="2">
    <source>
        <dbReference type="EMBL" id="CAI9158885.1"/>
    </source>
</evidence>